<organism evidence="1 2">
    <name type="scientific">Spirochaeta isovalerica</name>
    <dbReference type="NCBI Taxonomy" id="150"/>
    <lineage>
        <taxon>Bacteria</taxon>
        <taxon>Pseudomonadati</taxon>
        <taxon>Spirochaetota</taxon>
        <taxon>Spirochaetia</taxon>
        <taxon>Spirochaetales</taxon>
        <taxon>Spirochaetaceae</taxon>
        <taxon>Spirochaeta</taxon>
    </lineage>
</organism>
<keyword evidence="2" id="KW-1185">Reference proteome</keyword>
<dbReference type="Proteomes" id="UP000587760">
    <property type="component" value="Unassembled WGS sequence"/>
</dbReference>
<dbReference type="RefSeq" id="WP_184747728.1">
    <property type="nucleotide sequence ID" value="NZ_JACHGJ010000006.1"/>
</dbReference>
<accession>A0A841RC16</accession>
<gene>
    <name evidence="1" type="ORF">HNR50_003163</name>
</gene>
<protein>
    <submittedName>
        <fullName evidence="1">Uncharacterized protein</fullName>
    </submittedName>
</protein>
<comment type="caution">
    <text evidence="1">The sequence shown here is derived from an EMBL/GenBank/DDBJ whole genome shotgun (WGS) entry which is preliminary data.</text>
</comment>
<name>A0A841RC16_9SPIO</name>
<evidence type="ECO:0000313" key="1">
    <source>
        <dbReference type="EMBL" id="MBB6481483.1"/>
    </source>
</evidence>
<sequence>MSQLDYLLLNRGLEMTKTFYLLSIITLLLLSGCNISDNSDSGLFSSGQTTDASARVADVNLNGIKVSFRSSDIEFWASEGDFTNLLSLKYSDGQDHDQNLDPDMESQMNVSLEIGLSDSTDNVVFMPNNIHFDDFIVFPDFKEKIYDIVRIDIGSGAMTFSKDNSNIYIDNNSIARLDCNSIVLIDRDRLNEIEYVPRGGSPDNLFLTNLYDSNSNNIVDVDGALFIPFDPIDLRDIGEIQSFKFKIEWDMDDIFTKLENGIYTLNNNADGTPFDFSFSIEVR</sequence>
<proteinExistence type="predicted"/>
<evidence type="ECO:0000313" key="2">
    <source>
        <dbReference type="Proteomes" id="UP000587760"/>
    </source>
</evidence>
<dbReference type="AlphaFoldDB" id="A0A841RC16"/>
<reference evidence="1 2" key="1">
    <citation type="submission" date="2020-08" db="EMBL/GenBank/DDBJ databases">
        <title>Genomic Encyclopedia of Type Strains, Phase IV (KMG-IV): sequencing the most valuable type-strain genomes for metagenomic binning, comparative biology and taxonomic classification.</title>
        <authorList>
            <person name="Goeker M."/>
        </authorList>
    </citation>
    <scope>NUCLEOTIDE SEQUENCE [LARGE SCALE GENOMIC DNA]</scope>
    <source>
        <strain evidence="1 2">DSM 2461</strain>
    </source>
</reference>
<dbReference type="EMBL" id="JACHGJ010000006">
    <property type="protein sequence ID" value="MBB6481483.1"/>
    <property type="molecule type" value="Genomic_DNA"/>
</dbReference>